<keyword evidence="2" id="KW-0238">DNA-binding</keyword>
<gene>
    <name evidence="6" type="ORF">ACFFJP_14790</name>
</gene>
<dbReference type="PANTHER" id="PTHR43537:SF41">
    <property type="entry name" value="TRANSCRIPTIONAL REGULATORY PROTEIN"/>
    <property type="match status" value="1"/>
</dbReference>
<feature type="domain" description="HTH gntR-type" evidence="4">
    <location>
        <begin position="6"/>
        <end position="64"/>
    </location>
</feature>
<comment type="caution">
    <text evidence="6">The sequence shown here is derived from an EMBL/GenBank/DDBJ whole genome shotgun (WGS) entry which is preliminary data.</text>
</comment>
<dbReference type="Proteomes" id="UP001589813">
    <property type="component" value="Unassembled WGS sequence"/>
</dbReference>
<dbReference type="SUPFAM" id="SSF48008">
    <property type="entry name" value="GntR ligand-binding domain-like"/>
    <property type="match status" value="1"/>
</dbReference>
<dbReference type="SUPFAM" id="SSF46785">
    <property type="entry name" value="Winged helix' DNA-binding domain"/>
    <property type="match status" value="1"/>
</dbReference>
<organism evidence="6 7">
    <name type="scientific">Rheinheimera tilapiae</name>
    <dbReference type="NCBI Taxonomy" id="875043"/>
    <lineage>
        <taxon>Bacteria</taxon>
        <taxon>Pseudomonadati</taxon>
        <taxon>Pseudomonadota</taxon>
        <taxon>Gammaproteobacteria</taxon>
        <taxon>Chromatiales</taxon>
        <taxon>Chromatiaceae</taxon>
        <taxon>Rheinheimera</taxon>
    </lineage>
</organism>
<keyword evidence="3" id="KW-0804">Transcription</keyword>
<dbReference type="SMART" id="SM00345">
    <property type="entry name" value="HTH_GNTR"/>
    <property type="match status" value="1"/>
</dbReference>
<evidence type="ECO:0000256" key="2">
    <source>
        <dbReference type="ARBA" id="ARBA00023125"/>
    </source>
</evidence>
<protein>
    <submittedName>
        <fullName evidence="6">GntR family transcriptional regulator</fullName>
    </submittedName>
</protein>
<evidence type="ECO:0000256" key="1">
    <source>
        <dbReference type="ARBA" id="ARBA00023015"/>
    </source>
</evidence>
<evidence type="ECO:0000256" key="3">
    <source>
        <dbReference type="ARBA" id="ARBA00023163"/>
    </source>
</evidence>
<dbReference type="Gene3D" id="1.10.10.10">
    <property type="entry name" value="Winged helix-like DNA-binding domain superfamily/Winged helix DNA-binding domain"/>
    <property type="match status" value="1"/>
</dbReference>
<dbReference type="InterPro" id="IPR008920">
    <property type="entry name" value="TF_FadR/GntR_C"/>
</dbReference>
<keyword evidence="1" id="KW-0805">Transcription regulation</keyword>
<dbReference type="EMBL" id="JBHLXP010000003">
    <property type="protein sequence ID" value="MFC0049561.1"/>
    <property type="molecule type" value="Genomic_DNA"/>
</dbReference>
<sequence>MNKAELYLQIRDDIRRRFWPQGQPLKQQALADYYQTSRIPVRDALARLAAEGWLVSAGKASLMIPPLSAAEAQELCLIRQQLEPLALRLAIPQLNFAILGAAEDCLRAAAQAGADPLRHGELNWQFHQLLYQPCAMPTLLQLLQQLHLKVEMYLGFQQVSLGYAAQSAAEHQQLLQLLRDDQPELAVALLQRHIAEAAAALQQHLALV</sequence>
<dbReference type="RefSeq" id="WP_377245635.1">
    <property type="nucleotide sequence ID" value="NZ_JBHLXP010000003.1"/>
</dbReference>
<dbReference type="Pfam" id="PF07729">
    <property type="entry name" value="FCD"/>
    <property type="match status" value="1"/>
</dbReference>
<evidence type="ECO:0000313" key="7">
    <source>
        <dbReference type="Proteomes" id="UP001589813"/>
    </source>
</evidence>
<feature type="domain" description="GntR C-terminal" evidence="5">
    <location>
        <begin position="74"/>
        <end position="196"/>
    </location>
</feature>
<dbReference type="Gene3D" id="1.20.120.530">
    <property type="entry name" value="GntR ligand-binding domain-like"/>
    <property type="match status" value="1"/>
</dbReference>
<name>A0ABV6BFA9_9GAMM</name>
<evidence type="ECO:0000259" key="5">
    <source>
        <dbReference type="SMART" id="SM00895"/>
    </source>
</evidence>
<proteinExistence type="predicted"/>
<evidence type="ECO:0000259" key="4">
    <source>
        <dbReference type="SMART" id="SM00345"/>
    </source>
</evidence>
<dbReference type="InterPro" id="IPR036390">
    <property type="entry name" value="WH_DNA-bd_sf"/>
</dbReference>
<dbReference type="InterPro" id="IPR000524">
    <property type="entry name" value="Tscrpt_reg_HTH_GntR"/>
</dbReference>
<dbReference type="InterPro" id="IPR036388">
    <property type="entry name" value="WH-like_DNA-bd_sf"/>
</dbReference>
<accession>A0ABV6BFA9</accession>
<dbReference type="SMART" id="SM00895">
    <property type="entry name" value="FCD"/>
    <property type="match status" value="1"/>
</dbReference>
<dbReference type="Pfam" id="PF00392">
    <property type="entry name" value="GntR"/>
    <property type="match status" value="1"/>
</dbReference>
<dbReference type="InterPro" id="IPR011711">
    <property type="entry name" value="GntR_C"/>
</dbReference>
<dbReference type="PANTHER" id="PTHR43537">
    <property type="entry name" value="TRANSCRIPTIONAL REGULATOR, GNTR FAMILY"/>
    <property type="match status" value="1"/>
</dbReference>
<reference evidence="6 7" key="1">
    <citation type="submission" date="2024-09" db="EMBL/GenBank/DDBJ databases">
        <authorList>
            <person name="Sun Q."/>
            <person name="Mori K."/>
        </authorList>
    </citation>
    <scope>NUCLEOTIDE SEQUENCE [LARGE SCALE GENOMIC DNA]</scope>
    <source>
        <strain evidence="6 7">KCTC 23315</strain>
    </source>
</reference>
<keyword evidence="7" id="KW-1185">Reference proteome</keyword>
<evidence type="ECO:0000313" key="6">
    <source>
        <dbReference type="EMBL" id="MFC0049561.1"/>
    </source>
</evidence>